<evidence type="ECO:0000313" key="2">
    <source>
        <dbReference type="Proteomes" id="UP000003856"/>
    </source>
</evidence>
<proteinExistence type="predicted"/>
<feature type="non-terminal residue" evidence="1">
    <location>
        <position position="1"/>
    </location>
</feature>
<sequence>RVRQQVPWLEASSSGIGQGTFSARLRMVCAVPPRATPGICAAPDQHR</sequence>
<dbReference type="PATRIC" id="fig|573060.9.peg.207"/>
<dbReference type="EMBL" id="ACQT01000505">
    <property type="protein sequence ID" value="EER57730.1"/>
    <property type="molecule type" value="Genomic_DNA"/>
</dbReference>
<organism evidence="1 2">
    <name type="scientific">Acidovorax delafieldii 2AN</name>
    <dbReference type="NCBI Taxonomy" id="573060"/>
    <lineage>
        <taxon>Bacteria</taxon>
        <taxon>Pseudomonadati</taxon>
        <taxon>Pseudomonadota</taxon>
        <taxon>Betaproteobacteria</taxon>
        <taxon>Burkholderiales</taxon>
        <taxon>Comamonadaceae</taxon>
        <taxon>Acidovorax</taxon>
    </lineage>
</organism>
<gene>
    <name evidence="1" type="ORF">AcdelDRAFT_4700</name>
</gene>
<comment type="caution">
    <text evidence="1">The sequence shown here is derived from an EMBL/GenBank/DDBJ whole genome shotgun (WGS) entry which is preliminary data.</text>
</comment>
<protein>
    <submittedName>
        <fullName evidence="1">Uncharacterized protein</fullName>
    </submittedName>
</protein>
<dbReference type="Proteomes" id="UP000003856">
    <property type="component" value="Unassembled WGS sequence"/>
</dbReference>
<dbReference type="AlphaFoldDB" id="C5TCR9"/>
<name>C5TCR9_ACIDE</name>
<evidence type="ECO:0000313" key="1">
    <source>
        <dbReference type="EMBL" id="EER57730.1"/>
    </source>
</evidence>
<reference evidence="1 2" key="1">
    <citation type="submission" date="2009-05" db="EMBL/GenBank/DDBJ databases">
        <title>The draft genome of Acidovorax delafieldii 2AN.</title>
        <authorList>
            <consortium name="US DOE Joint Genome Institute (JGI-PGF)"/>
            <person name="Lucas S."/>
            <person name="Copeland A."/>
            <person name="Lapidus A."/>
            <person name="Glavina del Rio T."/>
            <person name="Tice H."/>
            <person name="Bruce D."/>
            <person name="Goodwin L."/>
            <person name="Pitluck S."/>
            <person name="Larimer F."/>
            <person name="Land M.L."/>
            <person name="Hauser L."/>
            <person name="Shelobolina E.S."/>
            <person name="Picardal F."/>
            <person name="Roden E."/>
            <person name="Emerson D."/>
        </authorList>
    </citation>
    <scope>NUCLEOTIDE SEQUENCE [LARGE SCALE GENOMIC DNA]</scope>
    <source>
        <strain evidence="1 2">2AN</strain>
    </source>
</reference>
<keyword evidence="2" id="KW-1185">Reference proteome</keyword>
<accession>C5TCR9</accession>